<proteinExistence type="inferred from homology"/>
<dbReference type="PANTHER" id="PTHR10869:SF244">
    <property type="entry name" value="PROLYL 4-HYDROXYLASE SUBUNIT ALPHA-2"/>
    <property type="match status" value="1"/>
</dbReference>
<evidence type="ECO:0000256" key="14">
    <source>
        <dbReference type="SAM" id="SignalP"/>
    </source>
</evidence>
<feature type="domain" description="Fe2OG dioxygenase" evidence="15">
    <location>
        <begin position="412"/>
        <end position="518"/>
    </location>
</feature>
<evidence type="ECO:0000256" key="13">
    <source>
        <dbReference type="SAM" id="MobiDB-lite"/>
    </source>
</evidence>
<keyword evidence="11" id="KW-0408">Iron</keyword>
<dbReference type="AlphaFoldDB" id="A0A8R1XNM9"/>
<dbReference type="Gene3D" id="1.25.40.10">
    <property type="entry name" value="Tetratricopeptide repeat domain"/>
    <property type="match status" value="1"/>
</dbReference>
<dbReference type="InterPro" id="IPR005123">
    <property type="entry name" value="Oxoglu/Fe-dep_dioxygenase_dom"/>
</dbReference>
<dbReference type="InterPro" id="IPR045054">
    <property type="entry name" value="P4HA-like"/>
</dbReference>
<dbReference type="InterPro" id="IPR006620">
    <property type="entry name" value="Pro_4_hyd_alph"/>
</dbReference>
<dbReference type="InterPro" id="IPR011990">
    <property type="entry name" value="TPR-like_helical_dom_sf"/>
</dbReference>
<evidence type="ECO:0000313" key="17">
    <source>
        <dbReference type="Proteomes" id="UP000024404"/>
    </source>
</evidence>
<comment type="similarity">
    <text evidence="4">Belongs to the P4HA family.</text>
</comment>
<dbReference type="InterPro" id="IPR059068">
    <property type="entry name" value="TPR_P4H"/>
</dbReference>
<keyword evidence="8" id="KW-0847">Vitamin C</keyword>
<dbReference type="EMBL" id="CMVM020000486">
    <property type="status" value="NOT_ANNOTATED_CDS"/>
    <property type="molecule type" value="Genomic_DNA"/>
</dbReference>
<dbReference type="PROSITE" id="PS51471">
    <property type="entry name" value="FE2OG_OXY"/>
    <property type="match status" value="1"/>
</dbReference>
<keyword evidence="6" id="KW-0479">Metal-binding</keyword>
<dbReference type="EC" id="1.14.11.2" evidence="5"/>
<evidence type="ECO:0000256" key="7">
    <source>
        <dbReference type="ARBA" id="ARBA00022824"/>
    </source>
</evidence>
<evidence type="ECO:0000313" key="16">
    <source>
        <dbReference type="EnsemblMetazoa" id="OVOC12483.1"/>
    </source>
</evidence>
<name>A0A8R1XNM9_ONCVO</name>
<dbReference type="EnsemblMetazoa" id="OVOC12483.1">
    <property type="protein sequence ID" value="OVOC12483.1"/>
    <property type="gene ID" value="WBGene00249292"/>
</dbReference>
<dbReference type="InterPro" id="IPR044862">
    <property type="entry name" value="Pro_4_hyd_alph_FE2OG_OXY"/>
</dbReference>
<dbReference type="FunFam" id="1.25.40.10:FF:000006">
    <property type="entry name" value="Prolyl 4-hydroxylase subunit alpha 2"/>
    <property type="match status" value="1"/>
</dbReference>
<feature type="region of interest" description="Disordered" evidence="13">
    <location>
        <begin position="544"/>
        <end position="569"/>
    </location>
</feature>
<dbReference type="GO" id="GO:0004656">
    <property type="term" value="F:procollagen-proline 4-dioxygenase activity"/>
    <property type="evidence" value="ECO:0007669"/>
    <property type="project" value="UniProtKB-EC"/>
</dbReference>
<comment type="cofactor">
    <cofactor evidence="1">
        <name>L-ascorbate</name>
        <dbReference type="ChEBI" id="CHEBI:38290"/>
    </cofactor>
</comment>
<evidence type="ECO:0000256" key="6">
    <source>
        <dbReference type="ARBA" id="ARBA00022723"/>
    </source>
</evidence>
<dbReference type="SMART" id="SM00702">
    <property type="entry name" value="P4Hc"/>
    <property type="match status" value="1"/>
</dbReference>
<dbReference type="GO" id="GO:0005788">
    <property type="term" value="C:endoplasmic reticulum lumen"/>
    <property type="evidence" value="ECO:0007669"/>
    <property type="project" value="UniProtKB-SubCell"/>
</dbReference>
<evidence type="ECO:0000256" key="3">
    <source>
        <dbReference type="ARBA" id="ARBA00004319"/>
    </source>
</evidence>
<evidence type="ECO:0000256" key="1">
    <source>
        <dbReference type="ARBA" id="ARBA00001961"/>
    </source>
</evidence>
<evidence type="ECO:0000256" key="9">
    <source>
        <dbReference type="ARBA" id="ARBA00022964"/>
    </source>
</evidence>
<keyword evidence="10" id="KW-0560">Oxidoreductase</keyword>
<protein>
    <recommendedName>
        <fullName evidence="5">procollagen-proline 4-dioxygenase</fullName>
        <ecNumber evidence="5">1.14.11.2</ecNumber>
    </recommendedName>
</protein>
<evidence type="ECO:0000256" key="12">
    <source>
        <dbReference type="ARBA" id="ARBA00023180"/>
    </source>
</evidence>
<comment type="function">
    <text evidence="2">Catalyzes the post-translational formation of 4-hydroxyproline in -Xaa-Pro-Gly- sequences in collagens and other proteins.</text>
</comment>
<feature type="chain" id="PRO_5035772182" description="procollagen-proline 4-dioxygenase" evidence="14">
    <location>
        <begin position="19"/>
        <end position="569"/>
    </location>
</feature>
<dbReference type="Gene3D" id="2.60.120.620">
    <property type="entry name" value="q2cbj1_9rhob like domain"/>
    <property type="match status" value="1"/>
</dbReference>
<dbReference type="SUPFAM" id="SSF48452">
    <property type="entry name" value="TPR-like"/>
    <property type="match status" value="1"/>
</dbReference>
<reference evidence="17" key="1">
    <citation type="submission" date="2013-10" db="EMBL/GenBank/DDBJ databases">
        <title>Genome sequencing of Onchocerca volvulus.</title>
        <authorList>
            <person name="Cotton J."/>
            <person name="Tsai J."/>
            <person name="Stanley E."/>
            <person name="Tracey A."/>
            <person name="Holroyd N."/>
            <person name="Lustigman S."/>
            <person name="Berriman M."/>
        </authorList>
    </citation>
    <scope>NUCLEOTIDE SEQUENCE</scope>
</reference>
<feature type="signal peptide" evidence="14">
    <location>
        <begin position="1"/>
        <end position="18"/>
    </location>
</feature>
<keyword evidence="17" id="KW-1185">Reference proteome</keyword>
<dbReference type="Proteomes" id="UP000024404">
    <property type="component" value="Unassembled WGS sequence"/>
</dbReference>
<dbReference type="PANTHER" id="PTHR10869">
    <property type="entry name" value="PROLYL 4-HYDROXYLASE ALPHA SUBUNIT"/>
    <property type="match status" value="1"/>
</dbReference>
<evidence type="ECO:0000256" key="5">
    <source>
        <dbReference type="ARBA" id="ARBA00012269"/>
    </source>
</evidence>
<keyword evidence="14" id="KW-0732">Signal</keyword>
<dbReference type="Pfam" id="PF08336">
    <property type="entry name" value="P4Ha_N"/>
    <property type="match status" value="1"/>
</dbReference>
<dbReference type="GO" id="GO:0031418">
    <property type="term" value="F:L-ascorbic acid binding"/>
    <property type="evidence" value="ECO:0007669"/>
    <property type="project" value="UniProtKB-KW"/>
</dbReference>
<evidence type="ECO:0000256" key="10">
    <source>
        <dbReference type="ARBA" id="ARBA00023002"/>
    </source>
</evidence>
<dbReference type="Pfam" id="PF23558">
    <property type="entry name" value="TPR_P4H"/>
    <property type="match status" value="1"/>
</dbReference>
<evidence type="ECO:0000256" key="8">
    <source>
        <dbReference type="ARBA" id="ARBA00022896"/>
    </source>
</evidence>
<sequence length="569" mass="65988">MILWTVLNIFLLIATVSAEYYTSLILLKTVIGAERNILVMINDYMEKELERLDYLKNFAQEVQEHNDKAISGGDKGIRHPINEFLLIERMITDWNKVVKIMRSNSADDIICNLTRQKAIKLINYPTEEDLLGAVLGLLRLQDTYQMDTKDIADGKILKSQVPMAALNAGDCFEIGRVAYHVCDYYHTIMWMQEARDRLEKEVVPTANLNDILEYLAISLYKQGNLKRALLFTDELCRINPDHPRAKENVREYEDLLENNGIQRIDMRRGIPPINNPRHENELDEGVRLTYEALCRQELPIDTKAQSRLYCYYKMDRPYLRLAPFKLEIVRQNPLIVLIHNIMSDEEARIIQTLAVPKACLVLLVSYYHTPYSFSRARKKVKGDCAWLKSTEHGIVERIDRRLELATNLEIETAEDLQVHNYGTGGYFIPHLDCKGNQRFKKLGTGNRIATTLIYMNEPEIGGRTVFTTNLKISLPCIKNAALFWYNLVRNGEIDMRSRHGACPVLFGTKWIITKWIHERGQEWRRPCGLNQFDQERYIGDLGAPEPKCHSNIRSEVQKSEKMHKNQKEN</sequence>
<evidence type="ECO:0000256" key="11">
    <source>
        <dbReference type="ARBA" id="ARBA00023004"/>
    </source>
</evidence>
<evidence type="ECO:0000259" key="15">
    <source>
        <dbReference type="PROSITE" id="PS51471"/>
    </source>
</evidence>
<dbReference type="InterPro" id="IPR013547">
    <property type="entry name" value="P4H_N"/>
</dbReference>
<keyword evidence="7" id="KW-0256">Endoplasmic reticulum</keyword>
<keyword evidence="9" id="KW-0223">Dioxygenase</keyword>
<feature type="compositionally biased region" description="Basic and acidic residues" evidence="13">
    <location>
        <begin position="555"/>
        <end position="569"/>
    </location>
</feature>
<dbReference type="Gene3D" id="6.10.140.1460">
    <property type="match status" value="1"/>
</dbReference>
<comment type="subcellular location">
    <subcellularLocation>
        <location evidence="3">Endoplasmic reticulum lumen</location>
    </subcellularLocation>
</comment>
<evidence type="ECO:0000256" key="4">
    <source>
        <dbReference type="ARBA" id="ARBA00006511"/>
    </source>
</evidence>
<accession>A0A8R1XNM9</accession>
<keyword evidence="12" id="KW-0325">Glycoprotein</keyword>
<organism evidence="16 17">
    <name type="scientific">Onchocerca volvulus</name>
    <dbReference type="NCBI Taxonomy" id="6282"/>
    <lineage>
        <taxon>Eukaryota</taxon>
        <taxon>Metazoa</taxon>
        <taxon>Ecdysozoa</taxon>
        <taxon>Nematoda</taxon>
        <taxon>Chromadorea</taxon>
        <taxon>Rhabditida</taxon>
        <taxon>Spirurina</taxon>
        <taxon>Spiruromorpha</taxon>
        <taxon>Filarioidea</taxon>
        <taxon>Onchocercidae</taxon>
        <taxon>Onchocerca</taxon>
    </lineage>
</organism>
<dbReference type="Pfam" id="PF13640">
    <property type="entry name" value="2OG-FeII_Oxy_3"/>
    <property type="match status" value="1"/>
</dbReference>
<evidence type="ECO:0000256" key="2">
    <source>
        <dbReference type="ARBA" id="ARBA00002035"/>
    </source>
</evidence>
<dbReference type="GO" id="GO:0005506">
    <property type="term" value="F:iron ion binding"/>
    <property type="evidence" value="ECO:0007669"/>
    <property type="project" value="InterPro"/>
</dbReference>
<reference evidence="16" key="2">
    <citation type="submission" date="2022-06" db="UniProtKB">
        <authorList>
            <consortium name="EnsemblMetazoa"/>
        </authorList>
    </citation>
    <scope>IDENTIFICATION</scope>
</reference>